<dbReference type="Pfam" id="PF02620">
    <property type="entry name" value="YceD"/>
    <property type="match status" value="1"/>
</dbReference>
<dbReference type="Proteomes" id="UP000233398">
    <property type="component" value="Unassembled WGS sequence"/>
</dbReference>
<feature type="region of interest" description="Disordered" evidence="1">
    <location>
        <begin position="135"/>
        <end position="171"/>
    </location>
</feature>
<accession>A0A2N0VKI9</accession>
<evidence type="ECO:0000256" key="1">
    <source>
        <dbReference type="SAM" id="MobiDB-lite"/>
    </source>
</evidence>
<feature type="compositionally biased region" description="Basic and acidic residues" evidence="1">
    <location>
        <begin position="160"/>
        <end position="171"/>
    </location>
</feature>
<dbReference type="AlphaFoldDB" id="A0A2N0VKI9"/>
<gene>
    <name evidence="2" type="ORF">CWD77_04465</name>
</gene>
<dbReference type="OrthoDB" id="1524821at2"/>
<organism evidence="2 3">
    <name type="scientific">Rhodohalobacter barkolensis</name>
    <dbReference type="NCBI Taxonomy" id="2053187"/>
    <lineage>
        <taxon>Bacteria</taxon>
        <taxon>Pseudomonadati</taxon>
        <taxon>Balneolota</taxon>
        <taxon>Balneolia</taxon>
        <taxon>Balneolales</taxon>
        <taxon>Balneolaceae</taxon>
        <taxon>Rhodohalobacter</taxon>
    </lineage>
</organism>
<proteinExistence type="predicted"/>
<comment type="caution">
    <text evidence="2">The sequence shown here is derived from an EMBL/GenBank/DDBJ whole genome shotgun (WGS) entry which is preliminary data.</text>
</comment>
<sequence length="171" mass="19643">MVKTSKLTFRLQEIPDGESNKSVALGDAELDFNDEVSLKKANVEINFYKTDHFVQVKFSVIADLNLVCDRTLEPFVYKTEGSYHIVFEPNPVEESETEEGAIRQIPADDLLINIDKEVRDTILLNLPIRKIHPDLLDSDGKPEKFETQSFGPQPDEEELIDPRWEKLKKLK</sequence>
<protein>
    <recommendedName>
        <fullName evidence="4">DUF177 domain-containing protein</fullName>
    </recommendedName>
</protein>
<reference evidence="2 3" key="1">
    <citation type="submission" date="2017-11" db="EMBL/GenBank/DDBJ databases">
        <title>Rhodohalobacter 15182 sp. nov., isolated from a salt lake.</title>
        <authorList>
            <person name="Han S."/>
        </authorList>
    </citation>
    <scope>NUCLEOTIDE SEQUENCE [LARGE SCALE GENOMIC DNA]</scope>
    <source>
        <strain evidence="2 3">15182</strain>
    </source>
</reference>
<name>A0A2N0VKI9_9BACT</name>
<feature type="compositionally biased region" description="Basic and acidic residues" evidence="1">
    <location>
        <begin position="135"/>
        <end position="146"/>
    </location>
</feature>
<evidence type="ECO:0000313" key="3">
    <source>
        <dbReference type="Proteomes" id="UP000233398"/>
    </source>
</evidence>
<evidence type="ECO:0000313" key="2">
    <source>
        <dbReference type="EMBL" id="PKD44723.1"/>
    </source>
</evidence>
<dbReference type="InterPro" id="IPR003772">
    <property type="entry name" value="YceD"/>
</dbReference>
<keyword evidence="3" id="KW-1185">Reference proteome</keyword>
<dbReference type="EMBL" id="PISP01000001">
    <property type="protein sequence ID" value="PKD44723.1"/>
    <property type="molecule type" value="Genomic_DNA"/>
</dbReference>
<evidence type="ECO:0008006" key="4">
    <source>
        <dbReference type="Google" id="ProtNLM"/>
    </source>
</evidence>